<dbReference type="PANTHER" id="PTHR11731:SF193">
    <property type="entry name" value="DIPEPTIDYL PEPTIDASE 9"/>
    <property type="match status" value="1"/>
</dbReference>
<dbReference type="InterPro" id="IPR050278">
    <property type="entry name" value="Serine_Prot_S9B/DPPIV"/>
</dbReference>
<evidence type="ECO:0000313" key="4">
    <source>
        <dbReference type="EMBL" id="EOR72363.1"/>
    </source>
</evidence>
<comment type="caution">
    <text evidence="4">The sequence shown here is derived from an EMBL/GenBank/DDBJ whole genome shotgun (WGS) entry which is preliminary data.</text>
</comment>
<accession>A0A9P2WS68</accession>
<feature type="region of interest" description="Disordered" evidence="1">
    <location>
        <begin position="59"/>
        <end position="81"/>
    </location>
</feature>
<gene>
    <name evidence="4" type="ORF">TM51_02783</name>
</gene>
<organism evidence="4 5">
    <name type="scientific">Thermobifida fusca TM51</name>
    <dbReference type="NCBI Taxonomy" id="1169414"/>
    <lineage>
        <taxon>Bacteria</taxon>
        <taxon>Bacillati</taxon>
        <taxon>Actinomycetota</taxon>
        <taxon>Actinomycetes</taxon>
        <taxon>Streptosporangiales</taxon>
        <taxon>Nocardiopsidaceae</taxon>
        <taxon>Thermobifida</taxon>
    </lineage>
</organism>
<dbReference type="EMBL" id="AOSG01000014">
    <property type="protein sequence ID" value="EOR72363.1"/>
    <property type="molecule type" value="Genomic_DNA"/>
</dbReference>
<dbReference type="Gene3D" id="2.140.10.30">
    <property type="entry name" value="Dipeptidylpeptidase IV, N-terminal domain"/>
    <property type="match status" value="1"/>
</dbReference>
<dbReference type="InterPro" id="IPR001375">
    <property type="entry name" value="Peptidase_S9_cat"/>
</dbReference>
<dbReference type="GO" id="GO:0008239">
    <property type="term" value="F:dipeptidyl-peptidase activity"/>
    <property type="evidence" value="ECO:0007669"/>
    <property type="project" value="TreeGrafter"/>
</dbReference>
<dbReference type="InterPro" id="IPR029058">
    <property type="entry name" value="AB_hydrolase_fold"/>
</dbReference>
<proteinExistence type="predicted"/>
<dbReference type="Gene3D" id="3.40.50.1820">
    <property type="entry name" value="alpha/beta hydrolase"/>
    <property type="match status" value="1"/>
</dbReference>
<sequence>MSFPRQYARTQRFSIGVPRSFQISPDGQHVAFLRSRDGTDTATCLWVAEPDGTERIIADPRTIGDTGEDLPPEERARRERLRESGSGIVSYSVDKAFTRAVFSLSGRLYSVELDGSGTPRELPAASPAIDPVLDPTGRLVAYVHKGAIHVLDLADGLDRVVAAPDGKNITWGLAEFIAAEEMGRHRGMWWSPDGTFLLATRVDTTPVRRWHISDPGNPEAVPQTVAYPAAGTDNAEVRLAVLRADNTGEPVWVEWDRDAFPYLVTAGWTQRLKGTSTIVFTVQDRAQRTLRACTADPLTGHLHELWTETSDTWVEIMPGVPEFDASGAALRFGVDSSGERALYLGDRMVNSPGQYVRAVLDVDGCCVLYSASPLGEPHIVRLWLYDSRTDTRTEMSFPGADGPSGVHSGLLRGDTLVIQRRDLSSPGVRTAIVRGVHEEQSVTEVESRAERPDLPGVHVQLQRLGEREIPAALVLPSWYTPDSDPLPVLLDPYGGPHAQRVLCAQSAYLTAQWFAEQGFAVLIADGRGTPGIGLAWEQAIHRNMAETVLEDQVAALHAAPEAFGVRLDLTKVGIRGWSFGGYLAALAVLRRPDVFHAAVAGAPVTDWRLYDTHYTERYLGHPDDDPECYERESLLVDAPKLQRPLLLIHGLADDNVVFAHTQRLSSALLAAGRPHTVLPLSGATHMANDPTVSENLLLVQVEFLRDALHLT</sequence>
<feature type="domain" description="Peptidase S9 prolyl oligopeptidase catalytic" evidence="2">
    <location>
        <begin position="509"/>
        <end position="708"/>
    </location>
</feature>
<feature type="domain" description="Dipeptidylpeptidase IV N-terminal" evidence="3">
    <location>
        <begin position="109"/>
        <end position="354"/>
    </location>
</feature>
<evidence type="ECO:0000313" key="5">
    <source>
        <dbReference type="Proteomes" id="UP000014184"/>
    </source>
</evidence>
<name>A0A9P2WS68_THEFU</name>
<dbReference type="AlphaFoldDB" id="A0A9P2WS68"/>
<dbReference type="RefSeq" id="WP_016188201.1">
    <property type="nucleotide sequence ID" value="NZ_AOSG01000014.1"/>
</dbReference>
<dbReference type="Pfam" id="PF00930">
    <property type="entry name" value="DPPIV_N"/>
    <property type="match status" value="1"/>
</dbReference>
<evidence type="ECO:0000256" key="1">
    <source>
        <dbReference type="SAM" id="MobiDB-lite"/>
    </source>
</evidence>
<evidence type="ECO:0000259" key="2">
    <source>
        <dbReference type="Pfam" id="PF00326"/>
    </source>
</evidence>
<dbReference type="SUPFAM" id="SSF53474">
    <property type="entry name" value="alpha/beta-Hydrolases"/>
    <property type="match status" value="1"/>
</dbReference>
<dbReference type="SUPFAM" id="SSF82171">
    <property type="entry name" value="DPP6 N-terminal domain-like"/>
    <property type="match status" value="1"/>
</dbReference>
<protein>
    <submittedName>
        <fullName evidence="4">Peptidase</fullName>
    </submittedName>
</protein>
<feature type="compositionally biased region" description="Basic and acidic residues" evidence="1">
    <location>
        <begin position="72"/>
        <end position="81"/>
    </location>
</feature>
<dbReference type="Proteomes" id="UP000014184">
    <property type="component" value="Unassembled WGS sequence"/>
</dbReference>
<dbReference type="Pfam" id="PF00326">
    <property type="entry name" value="Peptidase_S9"/>
    <property type="match status" value="1"/>
</dbReference>
<dbReference type="PANTHER" id="PTHR11731">
    <property type="entry name" value="PROTEASE FAMILY S9B,C DIPEPTIDYL-PEPTIDASE IV-RELATED"/>
    <property type="match status" value="1"/>
</dbReference>
<dbReference type="GO" id="GO:0006508">
    <property type="term" value="P:proteolysis"/>
    <property type="evidence" value="ECO:0007669"/>
    <property type="project" value="InterPro"/>
</dbReference>
<dbReference type="InterPro" id="IPR002469">
    <property type="entry name" value="Peptidase_S9B_N"/>
</dbReference>
<keyword evidence="5" id="KW-1185">Reference proteome</keyword>
<dbReference type="GO" id="GO:0008236">
    <property type="term" value="F:serine-type peptidase activity"/>
    <property type="evidence" value="ECO:0007669"/>
    <property type="project" value="InterPro"/>
</dbReference>
<evidence type="ECO:0000259" key="3">
    <source>
        <dbReference type="Pfam" id="PF00930"/>
    </source>
</evidence>
<reference evidence="4 5" key="1">
    <citation type="journal article" date="2013" name="Genome Announc.">
        <title>Draft Genome Sequence of the Lignocellulose Decomposer Thermobifida fusca Strain TM51.</title>
        <authorList>
            <person name="Toth A."/>
            <person name="Barna T."/>
            <person name="Nagy I."/>
            <person name="Horvath B."/>
            <person name="Nagy I."/>
            <person name="Tancsics A."/>
            <person name="Kriszt B."/>
            <person name="Baka E."/>
            <person name="Fekete C."/>
            <person name="Kukolya J."/>
        </authorList>
    </citation>
    <scope>NUCLEOTIDE SEQUENCE [LARGE SCALE GENOMIC DNA]</scope>
    <source>
        <strain evidence="4 5">TM51</strain>
    </source>
</reference>